<keyword evidence="5" id="KW-0288">FMN</keyword>
<dbReference type="InterPro" id="IPR001155">
    <property type="entry name" value="OxRdtase_FMN_N"/>
</dbReference>
<dbReference type="GO" id="GO:0016491">
    <property type="term" value="F:oxidoreductase activity"/>
    <property type="evidence" value="ECO:0007669"/>
    <property type="project" value="UniProtKB-KW"/>
</dbReference>
<evidence type="ECO:0000256" key="9">
    <source>
        <dbReference type="ARBA" id="ARBA00023014"/>
    </source>
</evidence>
<evidence type="ECO:0000256" key="8">
    <source>
        <dbReference type="ARBA" id="ARBA00023004"/>
    </source>
</evidence>
<evidence type="ECO:0000256" key="5">
    <source>
        <dbReference type="ARBA" id="ARBA00022643"/>
    </source>
</evidence>
<dbReference type="InterPro" id="IPR051793">
    <property type="entry name" value="NADH:flavin_oxidoreductase"/>
</dbReference>
<evidence type="ECO:0000256" key="4">
    <source>
        <dbReference type="ARBA" id="ARBA00022630"/>
    </source>
</evidence>
<dbReference type="InterPro" id="IPR036188">
    <property type="entry name" value="FAD/NAD-bd_sf"/>
</dbReference>
<keyword evidence="4" id="KW-0285">Flavoprotein</keyword>
<comment type="cofactor">
    <cofactor evidence="2">
        <name>[4Fe-4S] cluster</name>
        <dbReference type="ChEBI" id="CHEBI:49883"/>
    </cofactor>
</comment>
<keyword evidence="6" id="KW-0479">Metal-binding</keyword>
<evidence type="ECO:0000256" key="2">
    <source>
        <dbReference type="ARBA" id="ARBA00001966"/>
    </source>
</evidence>
<comment type="cofactor">
    <cofactor evidence="1">
        <name>FMN</name>
        <dbReference type="ChEBI" id="CHEBI:58210"/>
    </cofactor>
</comment>
<keyword evidence="9" id="KW-0411">Iron-sulfur</keyword>
<evidence type="ECO:0000256" key="7">
    <source>
        <dbReference type="ARBA" id="ARBA00023002"/>
    </source>
</evidence>
<dbReference type="Gene3D" id="3.20.20.70">
    <property type="entry name" value="Aldolase class I"/>
    <property type="match status" value="1"/>
</dbReference>
<dbReference type="AlphaFoldDB" id="A0ABC9U2S4"/>
<dbReference type="PANTHER" id="PTHR42917">
    <property type="entry name" value="2,4-DIENOYL-COA REDUCTASE"/>
    <property type="match status" value="1"/>
</dbReference>
<dbReference type="GO" id="GO:0046872">
    <property type="term" value="F:metal ion binding"/>
    <property type="evidence" value="ECO:0007669"/>
    <property type="project" value="UniProtKB-KW"/>
</dbReference>
<feature type="domain" description="NADH:flavin oxidoreductase/NADH oxidase N-terminal" evidence="10">
    <location>
        <begin position="13"/>
        <end position="344"/>
    </location>
</feature>
<evidence type="ECO:0000259" key="11">
    <source>
        <dbReference type="Pfam" id="PF07992"/>
    </source>
</evidence>
<comment type="caution">
    <text evidence="12">The sequence shown here is derived from an EMBL/GenBank/DDBJ whole genome shotgun (WGS) entry which is preliminary data.</text>
</comment>
<dbReference type="PRINTS" id="PR00368">
    <property type="entry name" value="FADPNR"/>
</dbReference>
<name>A0ABC9U2S4_CLOSY</name>
<gene>
    <name evidence="12" type="ORF">CLOSYM_00578</name>
</gene>
<evidence type="ECO:0000313" key="12">
    <source>
        <dbReference type="EMBL" id="ERI79942.1"/>
    </source>
</evidence>
<dbReference type="SUPFAM" id="SSF51395">
    <property type="entry name" value="FMN-linked oxidoreductases"/>
    <property type="match status" value="1"/>
</dbReference>
<organism evidence="12 13">
    <name type="scientific">[Clostridium] symbiosum ATCC 14940</name>
    <dbReference type="NCBI Taxonomy" id="411472"/>
    <lineage>
        <taxon>Bacteria</taxon>
        <taxon>Bacillati</taxon>
        <taxon>Bacillota</taxon>
        <taxon>Clostridia</taxon>
        <taxon>Lachnospirales</taxon>
        <taxon>Lachnospiraceae</taxon>
        <taxon>Otoolea</taxon>
    </lineage>
</organism>
<evidence type="ECO:0000256" key="1">
    <source>
        <dbReference type="ARBA" id="ARBA00001917"/>
    </source>
</evidence>
<keyword evidence="7" id="KW-0560">Oxidoreductase</keyword>
<accession>A0ABC9U2S4</accession>
<dbReference type="CDD" id="cd02803">
    <property type="entry name" value="OYE_like_FMN_family"/>
    <property type="match status" value="1"/>
</dbReference>
<evidence type="ECO:0000259" key="10">
    <source>
        <dbReference type="Pfam" id="PF00724"/>
    </source>
</evidence>
<dbReference type="PANTHER" id="PTHR42917:SF2">
    <property type="entry name" value="2,4-DIENOYL-COA REDUCTASE [(2E)-ENOYL-COA-PRODUCING]"/>
    <property type="match status" value="1"/>
</dbReference>
<comment type="similarity">
    <text evidence="3">In the N-terminal section; belongs to the NADH:flavin oxidoreductase/NADH oxidase family.</text>
</comment>
<evidence type="ECO:0000256" key="3">
    <source>
        <dbReference type="ARBA" id="ARBA00011048"/>
    </source>
</evidence>
<feature type="domain" description="FAD/NAD(P)-binding" evidence="11">
    <location>
        <begin position="395"/>
        <end position="501"/>
    </location>
</feature>
<dbReference type="GO" id="GO:0051536">
    <property type="term" value="F:iron-sulfur cluster binding"/>
    <property type="evidence" value="ECO:0007669"/>
    <property type="project" value="UniProtKB-KW"/>
</dbReference>
<reference evidence="12 13" key="1">
    <citation type="submission" date="2013-07" db="EMBL/GenBank/DDBJ databases">
        <authorList>
            <person name="Weinstock G."/>
            <person name="Sodergren E."/>
            <person name="Wylie T."/>
            <person name="Fulton L."/>
            <person name="Fulton R."/>
            <person name="Fronick C."/>
            <person name="O'Laughlin M."/>
            <person name="Godfrey J."/>
            <person name="Miner T."/>
            <person name="Herter B."/>
            <person name="Appelbaum E."/>
            <person name="Cordes M."/>
            <person name="Lek S."/>
            <person name="Wollam A."/>
            <person name="Pepin K.H."/>
            <person name="Palsikar V.B."/>
            <person name="Mitreva M."/>
            <person name="Wilson R.K."/>
        </authorList>
    </citation>
    <scope>NUCLEOTIDE SEQUENCE [LARGE SCALE GENOMIC DNA]</scope>
    <source>
        <strain evidence="12 13">ATCC 14940</strain>
    </source>
</reference>
<evidence type="ECO:0000313" key="13">
    <source>
        <dbReference type="Proteomes" id="UP000016491"/>
    </source>
</evidence>
<dbReference type="InterPro" id="IPR023753">
    <property type="entry name" value="FAD/NAD-binding_dom"/>
</dbReference>
<dbReference type="Gene3D" id="3.40.50.720">
    <property type="entry name" value="NAD(P)-binding Rossmann-like Domain"/>
    <property type="match status" value="1"/>
</dbReference>
<sequence length="514" mass="55997">MRRRTAMHPYAHLFQPLRLGRTVLKNRIEAAPVSVANLTPQAHFTPDNIAIFERKAKGGAAIVNMGEARIDLKTGISHLLCLALDDPEVMPSLILATDAIRRHNAIPAIEILHPGGRANPEYYDGPIWAPSDAPGHLGKDYTALDEKTIDYIVNCFANAAEMAWLGGVEMVMIHGGHGWLLHEFLSPLNNHRTDKFGGSLENRARISLMVVDAIRRRCPELLIEFRLSGSELVEGGLTIDDQVEFAKLLDGKVDLIHVTAGTFHYPETNQHMVPSMFHPFGVNVEFAAAIKKAVKTPVAVVGGLDEPELMEQVLAEGKADIIAVGRSIIADAQMPGKLRGGRADDVTPCIRCNHCISESFVPYVKYSSRLTRCSVNPVAGREYTEKDVCPALIPKKVLVIGGGPAGMEAAITLADRGHQVILAEKSGRLGGAIRFAEHVSFKSKLDQLMQVLIRRVERRKITVMLNTGMTPELARSLRTDAIVCAIGADPIVPPVPGVDLEIAVSAVGMHEHME</sequence>
<dbReference type="Pfam" id="PF07992">
    <property type="entry name" value="Pyr_redox_2"/>
    <property type="match status" value="1"/>
</dbReference>
<dbReference type="EMBL" id="AWSU01000045">
    <property type="protein sequence ID" value="ERI79942.1"/>
    <property type="molecule type" value="Genomic_DNA"/>
</dbReference>
<dbReference type="SUPFAM" id="SSF51971">
    <property type="entry name" value="Nucleotide-binding domain"/>
    <property type="match status" value="1"/>
</dbReference>
<protein>
    <submittedName>
        <fullName evidence="12">NADH oxidase family protein</fullName>
    </submittedName>
</protein>
<dbReference type="InterPro" id="IPR013785">
    <property type="entry name" value="Aldolase_TIM"/>
</dbReference>
<keyword evidence="8" id="KW-0408">Iron</keyword>
<dbReference type="Proteomes" id="UP000016491">
    <property type="component" value="Unassembled WGS sequence"/>
</dbReference>
<dbReference type="Pfam" id="PF00724">
    <property type="entry name" value="Oxidored_FMN"/>
    <property type="match status" value="1"/>
</dbReference>
<dbReference type="Gene3D" id="3.50.50.60">
    <property type="entry name" value="FAD/NAD(P)-binding domain"/>
    <property type="match status" value="1"/>
</dbReference>
<proteinExistence type="inferred from homology"/>
<evidence type="ECO:0000256" key="6">
    <source>
        <dbReference type="ARBA" id="ARBA00022723"/>
    </source>
</evidence>